<dbReference type="AlphaFoldDB" id="A0A7C2Z867"/>
<dbReference type="EMBL" id="DSGT01000002">
    <property type="protein sequence ID" value="HEW52641.1"/>
    <property type="molecule type" value="Genomic_DNA"/>
</dbReference>
<feature type="domain" description="Calcineurin-like phosphoesterase" evidence="1">
    <location>
        <begin position="1"/>
        <end position="191"/>
    </location>
</feature>
<dbReference type="Gene3D" id="3.60.21.10">
    <property type="match status" value="1"/>
</dbReference>
<dbReference type="PANTHER" id="PTHR37523:SF1">
    <property type="entry name" value="CALCINEURIN-LIKE PHOSPHOESTERASE DOMAIN-CONTAINING PROTEIN"/>
    <property type="match status" value="1"/>
</dbReference>
<reference evidence="2" key="1">
    <citation type="journal article" date="2020" name="mSystems">
        <title>Genome- and Community-Level Interaction Insights into Carbon Utilization and Element Cycling Functions of Hydrothermarchaeota in Hydrothermal Sediment.</title>
        <authorList>
            <person name="Zhou Z."/>
            <person name="Liu Y."/>
            <person name="Xu W."/>
            <person name="Pan J."/>
            <person name="Luo Z.H."/>
            <person name="Li M."/>
        </authorList>
    </citation>
    <scope>NUCLEOTIDE SEQUENCE [LARGE SCALE GENOMIC DNA]</scope>
    <source>
        <strain evidence="2">SpSt-16</strain>
    </source>
</reference>
<gene>
    <name evidence="2" type="ORF">ENO77_00420</name>
</gene>
<evidence type="ECO:0000313" key="2">
    <source>
        <dbReference type="EMBL" id="HEW52641.1"/>
    </source>
</evidence>
<dbReference type="InterPro" id="IPR004843">
    <property type="entry name" value="Calcineurin-like_PHP"/>
</dbReference>
<comment type="caution">
    <text evidence="2">The sequence shown here is derived from an EMBL/GenBank/DDBJ whole genome shotgun (WGS) entry which is preliminary data.</text>
</comment>
<evidence type="ECO:0000259" key="1">
    <source>
        <dbReference type="Pfam" id="PF00149"/>
    </source>
</evidence>
<proteinExistence type="predicted"/>
<dbReference type="InterPro" id="IPR029052">
    <property type="entry name" value="Metallo-depent_PP-like"/>
</dbReference>
<dbReference type="Pfam" id="PF00149">
    <property type="entry name" value="Metallophos"/>
    <property type="match status" value="1"/>
</dbReference>
<dbReference type="PANTHER" id="PTHR37523">
    <property type="entry name" value="METALLOPHOSPHOESTERASE"/>
    <property type="match status" value="1"/>
</dbReference>
<name>A0A7C2Z867_9CREN</name>
<sequence>MKILAISDIHGHSEMLVSILEKELKETNIDVIVFSGDVAPYRAPHKTLEHLMKIVDLAEIYKIKQFLAVPGNMDVAEHYAKIKSSIYVNLHKNANVFENYVFIGFGGSPVTPFGTLLEFDEDAIENSLLDLYRSISDLLTRGYNLILVSHAPPYGTKCDIAYSRSHVGSKGIRKFIELAKPLLVICGHIHESRCIDNINSTVVVNPGPLYSGFYTIIEVENGNVRAFQRNLRQ</sequence>
<dbReference type="GO" id="GO:0016787">
    <property type="term" value="F:hydrolase activity"/>
    <property type="evidence" value="ECO:0007669"/>
    <property type="project" value="InterPro"/>
</dbReference>
<dbReference type="SUPFAM" id="SSF56300">
    <property type="entry name" value="Metallo-dependent phosphatases"/>
    <property type="match status" value="1"/>
</dbReference>
<protein>
    <recommendedName>
        <fullName evidence="1">Calcineurin-like phosphoesterase domain-containing protein</fullName>
    </recommendedName>
</protein>
<organism evidence="2">
    <name type="scientific">Ignisphaera aggregans</name>
    <dbReference type="NCBI Taxonomy" id="334771"/>
    <lineage>
        <taxon>Archaea</taxon>
        <taxon>Thermoproteota</taxon>
        <taxon>Thermoprotei</taxon>
        <taxon>Desulfurococcales</taxon>
        <taxon>Desulfurococcaceae</taxon>
        <taxon>Ignisphaera</taxon>
    </lineage>
</organism>
<accession>A0A7C2Z867</accession>